<dbReference type="InParanoid" id="T1HPC6"/>
<dbReference type="eggNOG" id="ENOG502QQRA">
    <property type="taxonomic scope" value="Eukaryota"/>
</dbReference>
<dbReference type="PANTHER" id="PTHR15665:SF1">
    <property type="entry name" value="PROTEIN ASTEROID HOMOLOG 1"/>
    <property type="match status" value="1"/>
</dbReference>
<keyword evidence="6" id="KW-1185">Reference proteome</keyword>
<proteinExistence type="inferred from homology"/>
<accession>T1HPC6</accession>
<dbReference type="InterPro" id="IPR026832">
    <property type="entry name" value="Asteroid"/>
</dbReference>
<dbReference type="FunCoup" id="T1HPC6">
    <property type="interactions" value="484"/>
</dbReference>
<evidence type="ECO:0000256" key="1">
    <source>
        <dbReference type="ARBA" id="ARBA00007398"/>
    </source>
</evidence>
<dbReference type="Proteomes" id="UP000015103">
    <property type="component" value="Unassembled WGS sequence"/>
</dbReference>
<sequence length="779" mass="90074">MGVRGLTTFINSNSDAFFVEFKLNRCTLVIDGNSLAAVLYSETLGPYSAFGGDYDVFAEKVENFIQNLKRCEVEPVFIFDGGYEQKKATTVRKRNSMKVYAIEKVTPNRSTRDFFPLMLRPVLQERLIELGVTCLQSDFEADREIAAVSKRLNAPVLSNDSDFFIFDIPFIPLSTFPFDVCQSSSESNVHCFIQCQIFYVDNFLKSYGGLEKSMLPLLATVLGNDYLQRSVFKNFYGLIKIEKSKKLTLGQRRIGGLIRWLKKESFDSALKKILSSLPKNYRQRIRSNINSIITGYSDLSTCLDEYLPCSTNLPGTCNKICSQLKELSIAHQDMEANESYSESENNVEEGDEEYLDSLENSQKELSGDEKFGENYQISTKQSSPVSYCNNLETPQWFLERSRRCQMAPQIMTLITLNTYFCVPQVEDCRMPHAGEVGLPILRIIAGLVLGTNSLRYWYRLGSSEYKCKIIEPSNCFKLGELPELFALNEVSFDYRKNILLDTLKLERPEFLDSYPEDWRLLLLCLIYWIKSKDTLIPCHIHAVVFMLIAVNIFQEKIGFFRKTKLFIRKYGAKLKSLEKIRENVAAKFDNEIRDKSMNQLLSEVTKEDCLLVFQNILSDFSVDCGLKERPRNFSRTLIHCFAELQTILDLGQNLNLLLLQPFKRIIISKFYNGTFLYNVATNLKRQPDIINYLEKLFKKSPIILKLHMFLYTELAQFTNWTVTESRKLCRKRHKKRQGKAPEDSSGLEEVNEEDNSFYDVNNKFSFFILKRKFCRLKLV</sequence>
<dbReference type="Pfam" id="PF00752">
    <property type="entry name" value="XPG_N"/>
    <property type="match status" value="1"/>
</dbReference>
<evidence type="ECO:0000313" key="5">
    <source>
        <dbReference type="EnsemblMetazoa" id="RPRC005900-PA"/>
    </source>
</evidence>
<evidence type="ECO:0000259" key="4">
    <source>
        <dbReference type="Pfam" id="PF00752"/>
    </source>
</evidence>
<evidence type="ECO:0000256" key="2">
    <source>
        <dbReference type="ARBA" id="ARBA00023242"/>
    </source>
</evidence>
<dbReference type="EMBL" id="ACPB03014846">
    <property type="status" value="NOT_ANNOTATED_CDS"/>
    <property type="molecule type" value="Genomic_DNA"/>
</dbReference>
<evidence type="ECO:0000313" key="6">
    <source>
        <dbReference type="Proteomes" id="UP000015103"/>
    </source>
</evidence>
<feature type="region of interest" description="Disordered" evidence="3">
    <location>
        <begin position="335"/>
        <end position="354"/>
    </location>
</feature>
<dbReference type="HOGENOM" id="CLU_017330_0_0_1"/>
<name>T1HPC6_RHOPR</name>
<dbReference type="GO" id="GO:0004518">
    <property type="term" value="F:nuclease activity"/>
    <property type="evidence" value="ECO:0007669"/>
    <property type="project" value="InterPro"/>
</dbReference>
<evidence type="ECO:0000256" key="3">
    <source>
        <dbReference type="SAM" id="MobiDB-lite"/>
    </source>
</evidence>
<dbReference type="VEuPathDB" id="VectorBase:RPRC005900"/>
<dbReference type="AlphaFoldDB" id="T1HPC6"/>
<feature type="domain" description="XPG N-terminal" evidence="4">
    <location>
        <begin position="1"/>
        <end position="98"/>
    </location>
</feature>
<keyword evidence="2" id="KW-0539">Nucleus</keyword>
<dbReference type="InterPro" id="IPR006085">
    <property type="entry name" value="XPG_DNA_repair_N"/>
</dbReference>
<dbReference type="OMA" id="VMRCVFE"/>
<feature type="compositionally biased region" description="Acidic residues" evidence="3">
    <location>
        <begin position="345"/>
        <end position="354"/>
    </location>
</feature>
<dbReference type="SUPFAM" id="SSF88723">
    <property type="entry name" value="PIN domain-like"/>
    <property type="match status" value="1"/>
</dbReference>
<dbReference type="InterPro" id="IPR006084">
    <property type="entry name" value="XPG/Rad2"/>
</dbReference>
<dbReference type="EnsemblMetazoa" id="RPRC005900-RA">
    <property type="protein sequence ID" value="RPRC005900-PA"/>
    <property type="gene ID" value="RPRC005900"/>
</dbReference>
<dbReference type="PRINTS" id="PR00853">
    <property type="entry name" value="XPGRADSUPER"/>
</dbReference>
<comment type="similarity">
    <text evidence="1">Belongs to the asteroid family.</text>
</comment>
<dbReference type="Gene3D" id="3.40.50.1010">
    <property type="entry name" value="5'-nuclease"/>
    <property type="match status" value="1"/>
</dbReference>
<dbReference type="PANTHER" id="PTHR15665">
    <property type="entry name" value="ASTEROID PROTEIN"/>
    <property type="match status" value="1"/>
</dbReference>
<dbReference type="STRING" id="13249.T1HPC6"/>
<reference evidence="5" key="1">
    <citation type="submission" date="2015-05" db="UniProtKB">
        <authorList>
            <consortium name="EnsemblMetazoa"/>
        </authorList>
    </citation>
    <scope>IDENTIFICATION</scope>
</reference>
<organism evidence="5 6">
    <name type="scientific">Rhodnius prolixus</name>
    <name type="common">Triatomid bug</name>
    <dbReference type="NCBI Taxonomy" id="13249"/>
    <lineage>
        <taxon>Eukaryota</taxon>
        <taxon>Metazoa</taxon>
        <taxon>Ecdysozoa</taxon>
        <taxon>Arthropoda</taxon>
        <taxon>Hexapoda</taxon>
        <taxon>Insecta</taxon>
        <taxon>Pterygota</taxon>
        <taxon>Neoptera</taxon>
        <taxon>Paraneoptera</taxon>
        <taxon>Hemiptera</taxon>
        <taxon>Heteroptera</taxon>
        <taxon>Panheteroptera</taxon>
        <taxon>Cimicomorpha</taxon>
        <taxon>Reduviidae</taxon>
        <taxon>Triatominae</taxon>
        <taxon>Rhodnius</taxon>
    </lineage>
</organism>
<protein>
    <recommendedName>
        <fullName evidence="4">XPG N-terminal domain-containing protein</fullName>
    </recommendedName>
</protein>
<dbReference type="InterPro" id="IPR029060">
    <property type="entry name" value="PIN-like_dom_sf"/>
</dbReference>